<reference evidence="7" key="1">
    <citation type="journal article" date="2023" name="Science">
        <title>Genome structures resolve the early diversification of teleost fishes.</title>
        <authorList>
            <person name="Parey E."/>
            <person name="Louis A."/>
            <person name="Montfort J."/>
            <person name="Bouchez O."/>
            <person name="Roques C."/>
            <person name="Iampietro C."/>
            <person name="Lluch J."/>
            <person name="Castinel A."/>
            <person name="Donnadieu C."/>
            <person name="Desvignes T."/>
            <person name="Floi Bucao C."/>
            <person name="Jouanno E."/>
            <person name="Wen M."/>
            <person name="Mejri S."/>
            <person name="Dirks R."/>
            <person name="Jansen H."/>
            <person name="Henkel C."/>
            <person name="Chen W.J."/>
            <person name="Zahm M."/>
            <person name="Cabau C."/>
            <person name="Klopp C."/>
            <person name="Thompson A.W."/>
            <person name="Robinson-Rechavi M."/>
            <person name="Braasch I."/>
            <person name="Lecointre G."/>
            <person name="Bobe J."/>
            <person name="Postlethwait J.H."/>
            <person name="Berthelot C."/>
            <person name="Roest Crollius H."/>
            <person name="Guiguen Y."/>
        </authorList>
    </citation>
    <scope>NUCLEOTIDE SEQUENCE</scope>
    <source>
        <strain evidence="7">NC1722</strain>
    </source>
</reference>
<dbReference type="Proteomes" id="UP001221898">
    <property type="component" value="Unassembled WGS sequence"/>
</dbReference>
<feature type="transmembrane region" description="Helical" evidence="5">
    <location>
        <begin position="52"/>
        <end position="71"/>
    </location>
</feature>
<sequence length="72" mass="8208">MASCTQPAGTVEAIFGRSVQQSAFGRQPGGRDLLSLIAEVITWKRPLRSTTFFIATHLIFWFVAFGSWRWFR</sequence>
<evidence type="ECO:0000256" key="4">
    <source>
        <dbReference type="ARBA" id="ARBA00023136"/>
    </source>
</evidence>
<name>A0AAD7WHL1_9TELE</name>
<evidence type="ECO:0000256" key="5">
    <source>
        <dbReference type="SAM" id="Phobius"/>
    </source>
</evidence>
<evidence type="ECO:0000313" key="7">
    <source>
        <dbReference type="EMBL" id="KAJ8397361.1"/>
    </source>
</evidence>
<dbReference type="GO" id="GO:0005783">
    <property type="term" value="C:endoplasmic reticulum"/>
    <property type="evidence" value="ECO:0007669"/>
    <property type="project" value="UniProtKB-ARBA"/>
</dbReference>
<keyword evidence="3 5" id="KW-1133">Transmembrane helix</keyword>
<evidence type="ECO:0000259" key="6">
    <source>
        <dbReference type="Pfam" id="PF24456"/>
    </source>
</evidence>
<dbReference type="InterPro" id="IPR057282">
    <property type="entry name" value="RETREG1-3-like_RHD"/>
</dbReference>
<evidence type="ECO:0000256" key="3">
    <source>
        <dbReference type="ARBA" id="ARBA00022989"/>
    </source>
</evidence>
<dbReference type="Pfam" id="PF24456">
    <property type="entry name" value="RHD_RETREG1-3"/>
    <property type="match status" value="1"/>
</dbReference>
<dbReference type="GO" id="GO:0016020">
    <property type="term" value="C:membrane"/>
    <property type="evidence" value="ECO:0007669"/>
    <property type="project" value="UniProtKB-SubCell"/>
</dbReference>
<proteinExistence type="predicted"/>
<comment type="caution">
    <text evidence="7">The sequence shown here is derived from an EMBL/GenBank/DDBJ whole genome shotgun (WGS) entry which is preliminary data.</text>
</comment>
<accession>A0AAD7WHL1</accession>
<dbReference type="EMBL" id="JAINUG010000098">
    <property type="protein sequence ID" value="KAJ8397361.1"/>
    <property type="molecule type" value="Genomic_DNA"/>
</dbReference>
<evidence type="ECO:0000256" key="2">
    <source>
        <dbReference type="ARBA" id="ARBA00022692"/>
    </source>
</evidence>
<keyword evidence="8" id="KW-1185">Reference proteome</keyword>
<keyword evidence="4 5" id="KW-0472">Membrane</keyword>
<protein>
    <recommendedName>
        <fullName evidence="6">RETREG1-3/ARL6IP-like N-terminal reticulon-homology domain-containing protein</fullName>
    </recommendedName>
</protein>
<evidence type="ECO:0000313" key="8">
    <source>
        <dbReference type="Proteomes" id="UP001221898"/>
    </source>
</evidence>
<evidence type="ECO:0000256" key="1">
    <source>
        <dbReference type="ARBA" id="ARBA00004141"/>
    </source>
</evidence>
<comment type="subcellular location">
    <subcellularLocation>
        <location evidence="1">Membrane</location>
        <topology evidence="1">Multi-pass membrane protein</topology>
    </subcellularLocation>
</comment>
<feature type="domain" description="RETREG1-3/ARL6IP-like N-terminal reticulon-homology" evidence="6">
    <location>
        <begin position="33"/>
        <end position="70"/>
    </location>
</feature>
<organism evidence="7 8">
    <name type="scientific">Aldrovandia affinis</name>
    <dbReference type="NCBI Taxonomy" id="143900"/>
    <lineage>
        <taxon>Eukaryota</taxon>
        <taxon>Metazoa</taxon>
        <taxon>Chordata</taxon>
        <taxon>Craniata</taxon>
        <taxon>Vertebrata</taxon>
        <taxon>Euteleostomi</taxon>
        <taxon>Actinopterygii</taxon>
        <taxon>Neopterygii</taxon>
        <taxon>Teleostei</taxon>
        <taxon>Notacanthiformes</taxon>
        <taxon>Halosauridae</taxon>
        <taxon>Aldrovandia</taxon>
    </lineage>
</organism>
<gene>
    <name evidence="7" type="ORF">AAFF_G00439100</name>
</gene>
<dbReference type="AlphaFoldDB" id="A0AAD7WHL1"/>
<keyword evidence="2 5" id="KW-0812">Transmembrane</keyword>